<comment type="caution">
    <text evidence="1">The sequence shown here is derived from an EMBL/GenBank/DDBJ whole genome shotgun (WGS) entry which is preliminary data.</text>
</comment>
<name>A0ACC0V3I6_9HYPO</name>
<sequence>MAREASPELGDSPPIKKKVKKEKKRAREEDAVADAGRTSKKSKKHDEDVPVREVENLTLNGDAKPEKKKKKNKKKDAEEVPDEEPVTEVNGGDDKVEKKKKKKKQKEAEVEVKAETPAPAPAPVAAAAEVVEDEKKEKKKKKSKKVKEEDSSQPAVEEIPAVPKTKEKKKKSKKQAPTAETKPDPEAMDIDTHTKAAKSSPTAAAHAPSDCPSDPQYPFFTQTVSLREALYPNGWDAPVTTCSTHYLGQLHNRYVPHLRGVLLDYSNVCLGDKPGRAGAAASDDEAAAVVSKAEFAGAFGWITADVKLFVPTRGAWMEGSVNLQTEGHIGVVCFGKFNASVEARRLPSDWTWVPNEDVPAEDEETATVVTADEHGVSHQIHSTGFWADSAGAKVRGKVRFRIRNFDVGVSGDATYLSLQGTMLDAQSEKQLVKTEAEEARARKGGKSRDPLRRRVPQFSMTMFDDGSAKEEEEPEPQPEPVLVTEREAALEDKSELDPPQADPFESESE</sequence>
<dbReference type="EMBL" id="CM047943">
    <property type="protein sequence ID" value="KAI9900937.1"/>
    <property type="molecule type" value="Genomic_DNA"/>
</dbReference>
<protein>
    <submittedName>
        <fullName evidence="1">Uncharacterized protein</fullName>
    </submittedName>
</protein>
<evidence type="ECO:0000313" key="1">
    <source>
        <dbReference type="EMBL" id="KAI9900937.1"/>
    </source>
</evidence>
<reference evidence="1" key="1">
    <citation type="submission" date="2022-10" db="EMBL/GenBank/DDBJ databases">
        <title>Complete Genome of Trichothecium roseum strain YXFP-22015, a Plant Pathogen Isolated from Citrus.</title>
        <authorList>
            <person name="Wang Y."/>
            <person name="Zhu L."/>
        </authorList>
    </citation>
    <scope>NUCLEOTIDE SEQUENCE</scope>
    <source>
        <strain evidence="1">YXFP-22015</strain>
    </source>
</reference>
<evidence type="ECO:0000313" key="2">
    <source>
        <dbReference type="Proteomes" id="UP001163324"/>
    </source>
</evidence>
<dbReference type="Proteomes" id="UP001163324">
    <property type="component" value="Chromosome 4"/>
</dbReference>
<organism evidence="1 2">
    <name type="scientific">Trichothecium roseum</name>
    <dbReference type="NCBI Taxonomy" id="47278"/>
    <lineage>
        <taxon>Eukaryota</taxon>
        <taxon>Fungi</taxon>
        <taxon>Dikarya</taxon>
        <taxon>Ascomycota</taxon>
        <taxon>Pezizomycotina</taxon>
        <taxon>Sordariomycetes</taxon>
        <taxon>Hypocreomycetidae</taxon>
        <taxon>Hypocreales</taxon>
        <taxon>Hypocreales incertae sedis</taxon>
        <taxon>Trichothecium</taxon>
    </lineage>
</organism>
<proteinExistence type="predicted"/>
<gene>
    <name evidence="1" type="ORF">N3K66_005199</name>
</gene>
<accession>A0ACC0V3I6</accession>
<keyword evidence="2" id="KW-1185">Reference proteome</keyword>